<sequence>MAKPPQQQSTFLALPPELRNRVYKYILADDVELFAESVRKPALLAVCRLIEHEYAGVFYDTNLIKIDAYYSETDSWCEIRAGRAKQVILESATFADLFDFWSLASARRYCQRVCYSRENVQRGIVAISTNAGFRRWQWSVQT</sequence>
<name>A0AAV9JYF8_9PEZI</name>
<keyword evidence="2" id="KW-1185">Reference proteome</keyword>
<dbReference type="PANTHER" id="PTHR42085:SF2">
    <property type="entry name" value="F-BOX DOMAIN-CONTAINING PROTEIN"/>
    <property type="match status" value="1"/>
</dbReference>
<dbReference type="EMBL" id="JAVFHQ010000002">
    <property type="protein sequence ID" value="KAK4550121.1"/>
    <property type="molecule type" value="Genomic_DNA"/>
</dbReference>
<organism evidence="1 2">
    <name type="scientific">Oleoguttula mirabilis</name>
    <dbReference type="NCBI Taxonomy" id="1507867"/>
    <lineage>
        <taxon>Eukaryota</taxon>
        <taxon>Fungi</taxon>
        <taxon>Dikarya</taxon>
        <taxon>Ascomycota</taxon>
        <taxon>Pezizomycotina</taxon>
        <taxon>Dothideomycetes</taxon>
        <taxon>Dothideomycetidae</taxon>
        <taxon>Mycosphaerellales</taxon>
        <taxon>Teratosphaeriaceae</taxon>
        <taxon>Oleoguttula</taxon>
    </lineage>
</organism>
<evidence type="ECO:0000313" key="1">
    <source>
        <dbReference type="EMBL" id="KAK4550121.1"/>
    </source>
</evidence>
<gene>
    <name evidence="1" type="ORF">LTR36_003088</name>
</gene>
<reference evidence="1 2" key="1">
    <citation type="submission" date="2021-11" db="EMBL/GenBank/DDBJ databases">
        <title>Black yeast isolated from Biological Soil Crust.</title>
        <authorList>
            <person name="Kurbessoian T."/>
        </authorList>
    </citation>
    <scope>NUCLEOTIDE SEQUENCE [LARGE SCALE GENOMIC DNA]</scope>
    <source>
        <strain evidence="1 2">CCFEE 5522</strain>
    </source>
</reference>
<dbReference type="PANTHER" id="PTHR42085">
    <property type="entry name" value="F-BOX DOMAIN-CONTAINING PROTEIN"/>
    <property type="match status" value="1"/>
</dbReference>
<dbReference type="AlphaFoldDB" id="A0AAV9JYF8"/>
<proteinExistence type="predicted"/>
<evidence type="ECO:0000313" key="2">
    <source>
        <dbReference type="Proteomes" id="UP001324427"/>
    </source>
</evidence>
<dbReference type="InterPro" id="IPR038883">
    <property type="entry name" value="AN11006-like"/>
</dbReference>
<accession>A0AAV9JYF8</accession>
<protein>
    <recommendedName>
        <fullName evidence="3">F-box domain-containing protein</fullName>
    </recommendedName>
</protein>
<evidence type="ECO:0008006" key="3">
    <source>
        <dbReference type="Google" id="ProtNLM"/>
    </source>
</evidence>
<dbReference type="Proteomes" id="UP001324427">
    <property type="component" value="Unassembled WGS sequence"/>
</dbReference>
<comment type="caution">
    <text evidence="1">The sequence shown here is derived from an EMBL/GenBank/DDBJ whole genome shotgun (WGS) entry which is preliminary data.</text>
</comment>